<dbReference type="InterPro" id="IPR036097">
    <property type="entry name" value="HisK_dim/P_sf"/>
</dbReference>
<protein>
    <recommendedName>
        <fullName evidence="3">histidine kinase</fullName>
        <ecNumber evidence="3">2.7.13.3</ecNumber>
    </recommendedName>
</protein>
<keyword evidence="11 13" id="KW-0472">Membrane</keyword>
<keyword evidence="16" id="KW-1185">Reference proteome</keyword>
<dbReference type="Pfam" id="PF00512">
    <property type="entry name" value="HisKA"/>
    <property type="match status" value="1"/>
</dbReference>
<evidence type="ECO:0000256" key="2">
    <source>
        <dbReference type="ARBA" id="ARBA00004651"/>
    </source>
</evidence>
<dbReference type="InterPro" id="IPR050351">
    <property type="entry name" value="BphY/WalK/GraS-like"/>
</dbReference>
<comment type="catalytic activity">
    <reaction evidence="1">
        <text>ATP + protein L-histidine = ADP + protein N-phospho-L-histidine.</text>
        <dbReference type="EC" id="2.7.13.3"/>
    </reaction>
</comment>
<feature type="coiled-coil region" evidence="12">
    <location>
        <begin position="121"/>
        <end position="162"/>
    </location>
</feature>
<evidence type="ECO:0000256" key="4">
    <source>
        <dbReference type="ARBA" id="ARBA00022475"/>
    </source>
</evidence>
<keyword evidence="10" id="KW-0902">Two-component regulatory system</keyword>
<evidence type="ECO:0000256" key="7">
    <source>
        <dbReference type="ARBA" id="ARBA00022692"/>
    </source>
</evidence>
<evidence type="ECO:0000256" key="5">
    <source>
        <dbReference type="ARBA" id="ARBA00022553"/>
    </source>
</evidence>
<dbReference type="EC" id="2.7.13.3" evidence="3"/>
<dbReference type="PRINTS" id="PR00344">
    <property type="entry name" value="BCTRLSENSOR"/>
</dbReference>
<evidence type="ECO:0000256" key="10">
    <source>
        <dbReference type="ARBA" id="ARBA00023012"/>
    </source>
</evidence>
<dbReference type="CDD" id="cd00082">
    <property type="entry name" value="HisKA"/>
    <property type="match status" value="1"/>
</dbReference>
<keyword evidence="6" id="KW-0808">Transferase</keyword>
<dbReference type="InterPro" id="IPR036890">
    <property type="entry name" value="HATPase_C_sf"/>
</dbReference>
<evidence type="ECO:0000256" key="9">
    <source>
        <dbReference type="ARBA" id="ARBA00022989"/>
    </source>
</evidence>
<evidence type="ECO:0000256" key="8">
    <source>
        <dbReference type="ARBA" id="ARBA00022777"/>
    </source>
</evidence>
<keyword evidence="12" id="KW-0175">Coiled coil</keyword>
<evidence type="ECO:0000313" key="16">
    <source>
        <dbReference type="Proteomes" id="UP001305815"/>
    </source>
</evidence>
<dbReference type="InterPro" id="IPR003594">
    <property type="entry name" value="HATPase_dom"/>
</dbReference>
<gene>
    <name evidence="15" type="ORF">Lac1_09600</name>
</gene>
<dbReference type="Gene3D" id="1.10.287.130">
    <property type="match status" value="1"/>
</dbReference>
<dbReference type="SUPFAM" id="SSF55874">
    <property type="entry name" value="ATPase domain of HSP90 chaperone/DNA topoisomerase II/histidine kinase"/>
    <property type="match status" value="1"/>
</dbReference>
<dbReference type="InterPro" id="IPR004358">
    <property type="entry name" value="Sig_transdc_His_kin-like_C"/>
</dbReference>
<evidence type="ECO:0000259" key="14">
    <source>
        <dbReference type="PROSITE" id="PS50109"/>
    </source>
</evidence>
<evidence type="ECO:0000256" key="12">
    <source>
        <dbReference type="SAM" id="Coils"/>
    </source>
</evidence>
<evidence type="ECO:0000313" key="15">
    <source>
        <dbReference type="EMBL" id="BDZ76777.1"/>
    </source>
</evidence>
<keyword evidence="5" id="KW-0597">Phosphoprotein</keyword>
<evidence type="ECO:0000256" key="6">
    <source>
        <dbReference type="ARBA" id="ARBA00022679"/>
    </source>
</evidence>
<evidence type="ECO:0000256" key="11">
    <source>
        <dbReference type="ARBA" id="ARBA00023136"/>
    </source>
</evidence>
<keyword evidence="4" id="KW-1003">Cell membrane</keyword>
<sequence>MDRRKSQRVALIAGLLFLVLLAEGILFIAAGNAVQKEEERKLGALVSLDPGREAEYVEIFQGEASEGEASAGQEILERYGYRAADIRFFQTIGGYAAVMGGVFLLGSLGVALIGVGSAKQRQRETEEKQRLEEELKELKMSFDRTEERLRREEQETKSLITDISHQLKTPMAALKMSYELTQSTELTEEEKDEFTAREAEEVAKLETLLDSFVHLSRLEADMIRISPVRASLRSTLTQAVSSVYMKAYRRNIDISMEEFEDRQILHDPKWTGEAFVNILDNAVKYSGEGTKITIKVTELVSYIMIEVEDEGIGIPSGEMHKIFQRFFRGESEKVKAMDGSGVGLYLSRKILEDQGGTISVRKGQRSGSNFIVTLPL</sequence>
<keyword evidence="7 13" id="KW-0812">Transmembrane</keyword>
<dbReference type="CDD" id="cd00075">
    <property type="entry name" value="HATPase"/>
    <property type="match status" value="1"/>
</dbReference>
<dbReference type="PANTHER" id="PTHR45453:SF2">
    <property type="entry name" value="HISTIDINE KINASE"/>
    <property type="match status" value="1"/>
</dbReference>
<dbReference type="PROSITE" id="PS50109">
    <property type="entry name" value="HIS_KIN"/>
    <property type="match status" value="1"/>
</dbReference>
<reference evidence="16" key="1">
    <citation type="journal article" date="2023" name="Int. J. Syst. Evol. Microbiol.">
        <title>Claveliimonas bilis gen. nov., sp. nov., deoxycholic acid-producing bacteria isolated from human faeces, and reclassification of Sellimonas monacensis Zenner et al. 2021 as Claveliimonas monacensis comb. nov.</title>
        <authorList>
            <person name="Hisatomi A."/>
            <person name="Kastawa N.W.E.P.G."/>
            <person name="Song I."/>
            <person name="Ohkuma M."/>
            <person name="Fukiya S."/>
            <person name="Sakamoto M."/>
        </authorList>
    </citation>
    <scope>NUCLEOTIDE SEQUENCE [LARGE SCALE GENOMIC DNA]</scope>
    <source>
        <strain evidence="16">12BBH14</strain>
    </source>
</reference>
<keyword evidence="9 13" id="KW-1133">Transmembrane helix</keyword>
<evidence type="ECO:0000256" key="1">
    <source>
        <dbReference type="ARBA" id="ARBA00000085"/>
    </source>
</evidence>
<accession>A0ABN6YUF9</accession>
<dbReference type="PANTHER" id="PTHR45453">
    <property type="entry name" value="PHOSPHATE REGULON SENSOR PROTEIN PHOR"/>
    <property type="match status" value="1"/>
</dbReference>
<dbReference type="SMART" id="SM00387">
    <property type="entry name" value="HATPase_c"/>
    <property type="match status" value="1"/>
</dbReference>
<keyword evidence="8" id="KW-0418">Kinase</keyword>
<dbReference type="Gene3D" id="3.30.565.10">
    <property type="entry name" value="Histidine kinase-like ATPase, C-terminal domain"/>
    <property type="match status" value="1"/>
</dbReference>
<evidence type="ECO:0000256" key="3">
    <source>
        <dbReference type="ARBA" id="ARBA00012438"/>
    </source>
</evidence>
<dbReference type="SMART" id="SM00388">
    <property type="entry name" value="HisKA"/>
    <property type="match status" value="1"/>
</dbReference>
<proteinExistence type="predicted"/>
<comment type="subcellular location">
    <subcellularLocation>
        <location evidence="2">Cell membrane</location>
        <topology evidence="2">Multi-pass membrane protein</topology>
    </subcellularLocation>
</comment>
<evidence type="ECO:0000256" key="13">
    <source>
        <dbReference type="SAM" id="Phobius"/>
    </source>
</evidence>
<dbReference type="InterPro" id="IPR003661">
    <property type="entry name" value="HisK_dim/P_dom"/>
</dbReference>
<dbReference type="Proteomes" id="UP001305815">
    <property type="component" value="Chromosome"/>
</dbReference>
<dbReference type="Pfam" id="PF02518">
    <property type="entry name" value="HATPase_c"/>
    <property type="match status" value="1"/>
</dbReference>
<organism evidence="15 16">
    <name type="scientific">Claveliimonas bilis</name>
    <dbReference type="NCBI Taxonomy" id="3028070"/>
    <lineage>
        <taxon>Bacteria</taxon>
        <taxon>Bacillati</taxon>
        <taxon>Bacillota</taxon>
        <taxon>Clostridia</taxon>
        <taxon>Lachnospirales</taxon>
        <taxon>Lachnospiraceae</taxon>
        <taxon>Claveliimonas</taxon>
    </lineage>
</organism>
<dbReference type="EMBL" id="AP027742">
    <property type="protein sequence ID" value="BDZ76777.1"/>
    <property type="molecule type" value="Genomic_DNA"/>
</dbReference>
<dbReference type="SUPFAM" id="SSF47384">
    <property type="entry name" value="Homodimeric domain of signal transducing histidine kinase"/>
    <property type="match status" value="1"/>
</dbReference>
<feature type="transmembrane region" description="Helical" evidence="13">
    <location>
        <begin position="92"/>
        <end position="115"/>
    </location>
</feature>
<name>A0ABN6YUF9_9FIRM</name>
<feature type="domain" description="Histidine kinase" evidence="14">
    <location>
        <begin position="162"/>
        <end position="376"/>
    </location>
</feature>
<dbReference type="RefSeq" id="WP_316266362.1">
    <property type="nucleotide sequence ID" value="NZ_AP027742.1"/>
</dbReference>
<dbReference type="InterPro" id="IPR005467">
    <property type="entry name" value="His_kinase_dom"/>
</dbReference>